<proteinExistence type="predicted"/>
<dbReference type="InterPro" id="IPR036397">
    <property type="entry name" value="RNaseH_sf"/>
</dbReference>
<reference evidence="1" key="1">
    <citation type="submission" date="2020-08" db="EMBL/GenBank/DDBJ databases">
        <title>Multicomponent nature underlies the extraordinary mechanical properties of spider dragline silk.</title>
        <authorList>
            <person name="Kono N."/>
            <person name="Nakamura H."/>
            <person name="Mori M."/>
            <person name="Yoshida Y."/>
            <person name="Ohtoshi R."/>
            <person name="Malay A.D."/>
            <person name="Moran D.A.P."/>
            <person name="Tomita M."/>
            <person name="Numata K."/>
            <person name="Arakawa K."/>
        </authorList>
    </citation>
    <scope>NUCLEOTIDE SEQUENCE</scope>
</reference>
<keyword evidence="2" id="KW-1185">Reference proteome</keyword>
<comment type="caution">
    <text evidence="1">The sequence shown here is derived from an EMBL/GenBank/DDBJ whole genome shotgun (WGS) entry which is preliminary data.</text>
</comment>
<dbReference type="EMBL" id="BMAU01021362">
    <property type="protein sequence ID" value="GFY23169.1"/>
    <property type="molecule type" value="Genomic_DNA"/>
</dbReference>
<organism evidence="1 2">
    <name type="scientific">Trichonephila clavipes</name>
    <name type="common">Golden silk orbweaver</name>
    <name type="synonym">Nephila clavipes</name>
    <dbReference type="NCBI Taxonomy" id="2585209"/>
    <lineage>
        <taxon>Eukaryota</taxon>
        <taxon>Metazoa</taxon>
        <taxon>Ecdysozoa</taxon>
        <taxon>Arthropoda</taxon>
        <taxon>Chelicerata</taxon>
        <taxon>Arachnida</taxon>
        <taxon>Araneae</taxon>
        <taxon>Araneomorphae</taxon>
        <taxon>Entelegynae</taxon>
        <taxon>Araneoidea</taxon>
        <taxon>Nephilidae</taxon>
        <taxon>Trichonephila</taxon>
    </lineage>
</organism>
<name>A0A8X6VVF7_TRICX</name>
<dbReference type="GO" id="GO:0003676">
    <property type="term" value="F:nucleic acid binding"/>
    <property type="evidence" value="ECO:0007669"/>
    <property type="project" value="InterPro"/>
</dbReference>
<dbReference type="Gene3D" id="3.30.420.10">
    <property type="entry name" value="Ribonuclease H-like superfamily/Ribonuclease H"/>
    <property type="match status" value="3"/>
</dbReference>
<evidence type="ECO:0000313" key="2">
    <source>
        <dbReference type="Proteomes" id="UP000887159"/>
    </source>
</evidence>
<accession>A0A8X6VVF7</accession>
<evidence type="ECO:0000313" key="1">
    <source>
        <dbReference type="EMBL" id="GFY23169.1"/>
    </source>
</evidence>
<dbReference type="Proteomes" id="UP000887159">
    <property type="component" value="Unassembled WGS sequence"/>
</dbReference>
<gene>
    <name evidence="1" type="primary">X975_19738</name>
    <name evidence="1" type="ORF">TNCV_3764091</name>
</gene>
<protein>
    <submittedName>
        <fullName evidence="1">Transposable element Tcb1 transposase</fullName>
    </submittedName>
</protein>
<sequence length="277" mass="32383">MPSIGGITRMDWPAYSLDLNPITHVWDMLGRRIAARQPPSTCLPELRMAMLDEWCNIPQDQIDKLILSMPRRWKSVFMLDETKQLQCGYVTVGCRRVRRTDVVDRLYLCAPFHESGLSTRRPLFGLHLTQNHRRLRRQCCDERRMWAAEWNEVVFNNESHICLQHHDVRIRVWRHRGQRIRNGCIMHRHTDPASSIMIELPPCPARYLDLSPIENMGSMIVQRLTQITPPAITPDQLWQRVEAALSAVPQEHIQILFESMPRRVAAVITDNDGYSEY</sequence>
<dbReference type="AlphaFoldDB" id="A0A8X6VVF7"/>